<accession>A0A1H3ZAL4</accession>
<sequence length="122" mass="14235">MTTEHSAFKNDRRQGPDLVRQLFAWLAVLAWVLFILALLLVHYARPEMDTGLVRYWDIEIRGDWHPALTNWLQAMLYGTALLSAISLVLNRLRLRRKDDRLHFNLVILLLASIALGLYLLRL</sequence>
<dbReference type="EMBL" id="FNRM01000002">
    <property type="protein sequence ID" value="SEA20362.1"/>
    <property type="molecule type" value="Genomic_DNA"/>
</dbReference>
<evidence type="ECO:0000313" key="2">
    <source>
        <dbReference type="EMBL" id="SEA20362.1"/>
    </source>
</evidence>
<feature type="transmembrane region" description="Helical" evidence="1">
    <location>
        <begin position="101"/>
        <end position="120"/>
    </location>
</feature>
<dbReference type="OrthoDB" id="6240672at2"/>
<dbReference type="AlphaFoldDB" id="A0A1H3ZAL4"/>
<keyword evidence="1" id="KW-0472">Membrane</keyword>
<organism evidence="2 3">
    <name type="scientific">Alkalimonas amylolytica</name>
    <dbReference type="NCBI Taxonomy" id="152573"/>
    <lineage>
        <taxon>Bacteria</taxon>
        <taxon>Pseudomonadati</taxon>
        <taxon>Pseudomonadota</taxon>
        <taxon>Gammaproteobacteria</taxon>
        <taxon>Alkalimonas</taxon>
    </lineage>
</organism>
<proteinExistence type="predicted"/>
<feature type="transmembrane region" description="Helical" evidence="1">
    <location>
        <begin position="22"/>
        <end position="44"/>
    </location>
</feature>
<dbReference type="RefSeq" id="WP_091339867.1">
    <property type="nucleotide sequence ID" value="NZ_FNRM01000002.1"/>
</dbReference>
<keyword evidence="1" id="KW-1133">Transmembrane helix</keyword>
<protein>
    <submittedName>
        <fullName evidence="2">Uncharacterized protein</fullName>
    </submittedName>
</protein>
<evidence type="ECO:0000256" key="1">
    <source>
        <dbReference type="SAM" id="Phobius"/>
    </source>
</evidence>
<keyword evidence="1" id="KW-0812">Transmembrane</keyword>
<dbReference type="Proteomes" id="UP000198773">
    <property type="component" value="Unassembled WGS sequence"/>
</dbReference>
<feature type="transmembrane region" description="Helical" evidence="1">
    <location>
        <begin position="71"/>
        <end position="89"/>
    </location>
</feature>
<dbReference type="STRING" id="152573.SAMN04488051_10283"/>
<name>A0A1H3ZAL4_ALKAM</name>
<gene>
    <name evidence="2" type="ORF">SAMN04488051_10283</name>
</gene>
<reference evidence="2 3" key="1">
    <citation type="submission" date="2016-10" db="EMBL/GenBank/DDBJ databases">
        <authorList>
            <person name="de Groot N.N."/>
        </authorList>
    </citation>
    <scope>NUCLEOTIDE SEQUENCE [LARGE SCALE GENOMIC DNA]</scope>
    <source>
        <strain evidence="2 3">CGMCC 1.3430</strain>
    </source>
</reference>
<keyword evidence="3" id="KW-1185">Reference proteome</keyword>
<evidence type="ECO:0000313" key="3">
    <source>
        <dbReference type="Proteomes" id="UP000198773"/>
    </source>
</evidence>